<dbReference type="Proteomes" id="UP001304895">
    <property type="component" value="Unassembled WGS sequence"/>
</dbReference>
<evidence type="ECO:0000313" key="1">
    <source>
        <dbReference type="EMBL" id="KAK4133847.1"/>
    </source>
</evidence>
<gene>
    <name evidence="1" type="ORF">BT67DRAFT_477499</name>
</gene>
<protein>
    <submittedName>
        <fullName evidence="1">Uncharacterized protein</fullName>
    </submittedName>
</protein>
<reference evidence="1" key="1">
    <citation type="journal article" date="2023" name="Mol. Phylogenet. Evol.">
        <title>Genome-scale phylogeny and comparative genomics of the fungal order Sordariales.</title>
        <authorList>
            <person name="Hensen N."/>
            <person name="Bonometti L."/>
            <person name="Westerberg I."/>
            <person name="Brannstrom I.O."/>
            <person name="Guillou S."/>
            <person name="Cros-Aarteil S."/>
            <person name="Calhoun S."/>
            <person name="Haridas S."/>
            <person name="Kuo A."/>
            <person name="Mondo S."/>
            <person name="Pangilinan J."/>
            <person name="Riley R."/>
            <person name="LaButti K."/>
            <person name="Andreopoulos B."/>
            <person name="Lipzen A."/>
            <person name="Chen C."/>
            <person name="Yan M."/>
            <person name="Daum C."/>
            <person name="Ng V."/>
            <person name="Clum A."/>
            <person name="Steindorff A."/>
            <person name="Ohm R.A."/>
            <person name="Martin F."/>
            <person name="Silar P."/>
            <person name="Natvig D.O."/>
            <person name="Lalanne C."/>
            <person name="Gautier V."/>
            <person name="Ament-Velasquez S.L."/>
            <person name="Kruys A."/>
            <person name="Hutchinson M.I."/>
            <person name="Powell A.J."/>
            <person name="Barry K."/>
            <person name="Miller A.N."/>
            <person name="Grigoriev I.V."/>
            <person name="Debuchy R."/>
            <person name="Gladieux P."/>
            <person name="Hiltunen Thoren M."/>
            <person name="Johannesson H."/>
        </authorList>
    </citation>
    <scope>NUCLEOTIDE SEQUENCE</scope>
    <source>
        <strain evidence="1">CBS 123565</strain>
    </source>
</reference>
<feature type="non-terminal residue" evidence="1">
    <location>
        <position position="1"/>
    </location>
</feature>
<organism evidence="1 2">
    <name type="scientific">Trichocladium antarcticum</name>
    <dbReference type="NCBI Taxonomy" id="1450529"/>
    <lineage>
        <taxon>Eukaryota</taxon>
        <taxon>Fungi</taxon>
        <taxon>Dikarya</taxon>
        <taxon>Ascomycota</taxon>
        <taxon>Pezizomycotina</taxon>
        <taxon>Sordariomycetes</taxon>
        <taxon>Sordariomycetidae</taxon>
        <taxon>Sordariales</taxon>
        <taxon>Chaetomiaceae</taxon>
        <taxon>Trichocladium</taxon>
    </lineage>
</organism>
<comment type="caution">
    <text evidence="1">The sequence shown here is derived from an EMBL/GenBank/DDBJ whole genome shotgun (WGS) entry which is preliminary data.</text>
</comment>
<dbReference type="AlphaFoldDB" id="A0AAN6UIX2"/>
<reference evidence="1" key="2">
    <citation type="submission" date="2023-05" db="EMBL/GenBank/DDBJ databases">
        <authorList>
            <consortium name="Lawrence Berkeley National Laboratory"/>
            <person name="Steindorff A."/>
            <person name="Hensen N."/>
            <person name="Bonometti L."/>
            <person name="Westerberg I."/>
            <person name="Brannstrom I.O."/>
            <person name="Guillou S."/>
            <person name="Cros-Aarteil S."/>
            <person name="Calhoun S."/>
            <person name="Haridas S."/>
            <person name="Kuo A."/>
            <person name="Mondo S."/>
            <person name="Pangilinan J."/>
            <person name="Riley R."/>
            <person name="Labutti K."/>
            <person name="Andreopoulos B."/>
            <person name="Lipzen A."/>
            <person name="Chen C."/>
            <person name="Yanf M."/>
            <person name="Daum C."/>
            <person name="Ng V."/>
            <person name="Clum A."/>
            <person name="Ohm R."/>
            <person name="Martin F."/>
            <person name="Silar P."/>
            <person name="Natvig D."/>
            <person name="Lalanne C."/>
            <person name="Gautier V."/>
            <person name="Ament-Velasquez S.L."/>
            <person name="Kruys A."/>
            <person name="Hutchinson M.I."/>
            <person name="Powell A.J."/>
            <person name="Barry K."/>
            <person name="Miller A.N."/>
            <person name="Grigoriev I.V."/>
            <person name="Debuchy R."/>
            <person name="Gladieux P."/>
            <person name="Thoren M.H."/>
            <person name="Johannesson H."/>
        </authorList>
    </citation>
    <scope>NUCLEOTIDE SEQUENCE</scope>
    <source>
        <strain evidence="1">CBS 123565</strain>
    </source>
</reference>
<name>A0AAN6UIX2_9PEZI</name>
<proteinExistence type="predicted"/>
<dbReference type="EMBL" id="MU853410">
    <property type="protein sequence ID" value="KAK4133847.1"/>
    <property type="molecule type" value="Genomic_DNA"/>
</dbReference>
<sequence>ALSLVITGHATAVNGHDPVIDKYGLERTDCQIRCPRSSDDKRRVVLPALTQIRNKTTGEWKNAIECWPINTVSAPVPDVYNAFRLNWDGGFDVAYQYIFSGDSFMPAHPAPEPI</sequence>
<keyword evidence="2" id="KW-1185">Reference proteome</keyword>
<evidence type="ECO:0000313" key="2">
    <source>
        <dbReference type="Proteomes" id="UP001304895"/>
    </source>
</evidence>
<accession>A0AAN6UIX2</accession>